<feature type="domain" description="Transcription elongation factor Spt6 helix-hairpin-helix motif" evidence="3">
    <location>
        <begin position="926"/>
        <end position="1004"/>
    </location>
</feature>
<dbReference type="InterPro" id="IPR032706">
    <property type="entry name" value="Spt6_HHH"/>
</dbReference>
<dbReference type="InterPro" id="IPR023319">
    <property type="entry name" value="Tex-like_HTH_dom_sf"/>
</dbReference>
<accession>A0ABP0QN54</accession>
<feature type="region of interest" description="Disordered" evidence="1">
    <location>
        <begin position="1616"/>
        <end position="1643"/>
    </location>
</feature>
<dbReference type="Gene3D" id="1.10.10.650">
    <property type="entry name" value="RuvA domain 2-like"/>
    <property type="match status" value="1"/>
</dbReference>
<dbReference type="Pfam" id="PF14633">
    <property type="entry name" value="SH2_2"/>
    <property type="match status" value="1"/>
</dbReference>
<evidence type="ECO:0000256" key="1">
    <source>
        <dbReference type="SAM" id="MobiDB-lite"/>
    </source>
</evidence>
<dbReference type="PANTHER" id="PTHR10145">
    <property type="entry name" value="TRANSCRIPTION ELONGATION FACTOR SPT6"/>
    <property type="match status" value="1"/>
</dbReference>
<dbReference type="Gene3D" id="1.10.3500.10">
    <property type="entry name" value="Tex N-terminal region-like"/>
    <property type="match status" value="2"/>
</dbReference>
<dbReference type="Gene3D" id="3.30.420.140">
    <property type="entry name" value="YqgF/RNase H-like domain"/>
    <property type="match status" value="1"/>
</dbReference>
<dbReference type="EMBL" id="CAXAMN010024696">
    <property type="protein sequence ID" value="CAK9089285.1"/>
    <property type="molecule type" value="Genomic_DNA"/>
</dbReference>
<dbReference type="InterPro" id="IPR037027">
    <property type="entry name" value="YqgF/RNaseH-like_dom_sf"/>
</dbReference>
<name>A0ABP0QN54_9DINO</name>
<evidence type="ECO:0000313" key="4">
    <source>
        <dbReference type="EMBL" id="CAK9089285.1"/>
    </source>
</evidence>
<sequence length="1767" mass="199973">MAEVEEPPAKRARNGENGGEADESNITMEDIFGEGINQSGLEKVLAEQMDDDSDNDKQSVQSFLVDDQFGQVDDAQFGLTPSKLDWVTNVFGDTSVLRPLGELEGGDEDAPPAVHASLGAAEAAAAASLAAKQESTEADATAVEAVLPLCDALDPDVLEKSYQLPVDQAFANSQEPERWLQTYCQGQANSVRSWTDEEYQTEARWIYNQAFRSRGYERQITETAIVRVLSKLHDKKLELVYIVEHVWWMVAKALTKEDLWTIQEYDFLWQPLWKRYLLLLEWTQKLEQAGTSVPDHIKQRVQRDVWNHPDAEQFQRDAQDWLKAMHPSTTPSGESLRSTTSSVDAVMKMARRSKFDEKLGIKESIDVLSLKAFGITPHELGENIHHNKQTFFPREENDSQEDLKTVCEKHTDSNFVSWEAVRDAVTTFLMRLISTEPRIREYVRKEFWKLCTISAKVTEAGRVLAKEAAHSFKESYRGFHVTYRPVSKFDERGSLFLEMMQLQRKGLITIDYALVVEDPRDERKKIVTACHSYHDLIRIKQRLTAHSAKRHNPEEHMPSDPKLLALWNRCEDLTQKLEAAARLKEAEMRRQAAGSDMKAKVTSSYKSAGMVLDMDHLSSFIVQDPIYEKLSLMYCVTVEETSTSFAVLDSPWNTMRRTILRRALQEELYPMFWAEVQDYLMKMSSQVVCQSLRDKLTLMTDVRPIAETDLSLDEAEDKIKQMRQDDDADLSRKREDRNWLSERAARKKGLVSIVVILPEATSETCVVGFVNAFGEPVDMRSVFKRCLHLPRARLNPVEKGSYNDEVDVKIAEHRESLRQLFATYKPAVVLLAISDSNILKMKNDLEDLLYRDQDLLVHFKVLPRIHYVDTTVPRAVAYNKRVMESPAYRDYTIPSHRMAISCARYHQDALAETCQLWHELPDANGILKLALHPLQADVPKEMMGRAITRTLQEVLSKCGLQINKVRRSLHLQSLIQFLPGLGPRKAKLFMKTLANPVTSRQTVVDILAKHLNIQDKVRNSVIENILPFIKIEPDFRDAFDEEYSPSLDRLRISPTFENWVTAFCREALEGQASDLFGESELEVRGTDEEGGANDVARRVIRLMREDPNFQTVLQDHDWSTWPARAGEPNYPECADIDQLFDRVLGELLEPYKDLRPVFADLEGEQLFYLAMGENSGEFKAGCIVRANVLRDEEFPDKDLGSEKEGIIPKVQVRLAGSAAVKGSFLKAYKRNQAGLGMTGHIPGCDRHFMPNEPILARVRDVKQGKATFFVMLSVDQDEEMWFESFPIKEEDLPYFLPSGNDDWTQVSLGLLDNTASKKKAELKDWVRRPRNIKHPNYIVGDHDHVLQILQRSLLGSVQFRSSKHYDVVFGLLKVNPTLPRELTPGVHTEIVAPERCYRQFHIFERLPLKNYGYGFEIAPELEVDGFVYGSFDEIIARHMEPIMENLRAIQNHKHFGLKEGQITDKIQVEDGLKYLSRGNRVLQYKLLLHDQAPGHGQLLWCVQAKSVKEELIEVFPHGFFLWGLHFRTLRELIEWFKETGWRNRDKCRKDFREECRKREEVMRDKRGEHADPDAAIRRKRTLRMAAGADGLQTPGGRSGAPTPYGHFRQEANAATPAGLFSSPGTTRTVAPGSVPPSPVAATPARGGTITPAACFERPGAPATPLHAFPNFSRGGAMTPTGPGAAMTPHEAPGTPANAFPGGAMTPSNIIPHTPFDTRPGTPGQQIPQTPLLGGVTPAAPPAYQYHDMIDGGTPGEVPVTPAARPRG</sequence>
<organism evidence="4 5">
    <name type="scientific">Durusdinium trenchii</name>
    <dbReference type="NCBI Taxonomy" id="1381693"/>
    <lineage>
        <taxon>Eukaryota</taxon>
        <taxon>Sar</taxon>
        <taxon>Alveolata</taxon>
        <taxon>Dinophyceae</taxon>
        <taxon>Suessiales</taxon>
        <taxon>Symbiodiniaceae</taxon>
        <taxon>Durusdinium</taxon>
    </lineage>
</organism>
<gene>
    <name evidence="4" type="ORF">CCMP2556_LOCUS42992</name>
</gene>
<protein>
    <recommendedName>
        <fullName evidence="6">Transcription elongation factor spt6</fullName>
    </recommendedName>
</protein>
<dbReference type="Gene3D" id="3.30.505.10">
    <property type="entry name" value="SH2 domain"/>
    <property type="match status" value="1"/>
</dbReference>
<dbReference type="InterPro" id="IPR035420">
    <property type="entry name" value="Spt6_SH2"/>
</dbReference>
<feature type="region of interest" description="Disordered" evidence="1">
    <location>
        <begin position="1"/>
        <end position="26"/>
    </location>
</feature>
<evidence type="ECO:0008006" key="6">
    <source>
        <dbReference type="Google" id="ProtNLM"/>
    </source>
</evidence>
<feature type="domain" description="Spt6 SH2" evidence="2">
    <location>
        <begin position="1318"/>
        <end position="1538"/>
    </location>
</feature>
<dbReference type="InterPro" id="IPR036860">
    <property type="entry name" value="SH2_dom_sf"/>
</dbReference>
<dbReference type="Pfam" id="PF14635">
    <property type="entry name" value="HHH_7"/>
    <property type="match status" value="1"/>
</dbReference>
<comment type="caution">
    <text evidence="4">The sequence shown here is derived from an EMBL/GenBank/DDBJ whole genome shotgun (WGS) entry which is preliminary data.</text>
</comment>
<dbReference type="Gene3D" id="1.10.150.850">
    <property type="entry name" value="Spt6, helix-hairpin-helix domain"/>
    <property type="match status" value="1"/>
</dbReference>
<keyword evidence="5" id="KW-1185">Reference proteome</keyword>
<proteinExistence type="predicted"/>
<evidence type="ECO:0000259" key="2">
    <source>
        <dbReference type="Pfam" id="PF14633"/>
    </source>
</evidence>
<reference evidence="4 5" key="1">
    <citation type="submission" date="2024-02" db="EMBL/GenBank/DDBJ databases">
        <authorList>
            <person name="Chen Y."/>
            <person name="Shah S."/>
            <person name="Dougan E. K."/>
            <person name="Thang M."/>
            <person name="Chan C."/>
        </authorList>
    </citation>
    <scope>NUCLEOTIDE SEQUENCE [LARGE SCALE GENOMIC DNA]</scope>
</reference>
<dbReference type="PANTHER" id="PTHR10145:SF6">
    <property type="entry name" value="TRANSCRIPTION ELONGATION FACTOR SPT6"/>
    <property type="match status" value="1"/>
</dbReference>
<dbReference type="Proteomes" id="UP001642484">
    <property type="component" value="Unassembled WGS sequence"/>
</dbReference>
<dbReference type="SUPFAM" id="SSF158832">
    <property type="entry name" value="Tex N-terminal region-like"/>
    <property type="match status" value="1"/>
</dbReference>
<evidence type="ECO:0000259" key="3">
    <source>
        <dbReference type="Pfam" id="PF14635"/>
    </source>
</evidence>
<dbReference type="InterPro" id="IPR023323">
    <property type="entry name" value="Tex-like_dom_sf"/>
</dbReference>
<dbReference type="InterPro" id="IPR017072">
    <property type="entry name" value="TF_Spt6"/>
</dbReference>
<evidence type="ECO:0000313" key="5">
    <source>
        <dbReference type="Proteomes" id="UP001642484"/>
    </source>
</evidence>